<evidence type="ECO:0000313" key="10">
    <source>
        <dbReference type="Proteomes" id="UP000187209"/>
    </source>
</evidence>
<comment type="caution">
    <text evidence="9">The sequence shown here is derived from an EMBL/GenBank/DDBJ whole genome shotgun (WGS) entry which is preliminary data.</text>
</comment>
<feature type="transmembrane region" description="Helical" evidence="7">
    <location>
        <begin position="76"/>
        <end position="95"/>
    </location>
</feature>
<name>A0A1R2D4W2_9CILI</name>
<keyword evidence="10" id="KW-1185">Reference proteome</keyword>
<dbReference type="Proteomes" id="UP000187209">
    <property type="component" value="Unassembled WGS sequence"/>
</dbReference>
<comment type="subcellular location">
    <subcellularLocation>
        <location evidence="1">Membrane</location>
        <topology evidence="1">Multi-pass membrane protein</topology>
    </subcellularLocation>
</comment>
<evidence type="ECO:0000256" key="6">
    <source>
        <dbReference type="ARBA" id="ARBA00023315"/>
    </source>
</evidence>
<dbReference type="EMBL" id="MPUH01000002">
    <property type="protein sequence ID" value="OMJ96260.1"/>
    <property type="molecule type" value="Genomic_DNA"/>
</dbReference>
<keyword evidence="6 7" id="KW-0012">Acyltransferase</keyword>
<proteinExistence type="inferred from homology"/>
<dbReference type="InterPro" id="IPR039859">
    <property type="entry name" value="PFA4/ZDH16/20/ERF2-like"/>
</dbReference>
<gene>
    <name evidence="9" type="ORF">SteCoe_232</name>
</gene>
<comment type="domain">
    <text evidence="7">The DHHC domain is required for palmitoyltransferase activity.</text>
</comment>
<keyword evidence="4 7" id="KW-1133">Transmembrane helix</keyword>
<feature type="transmembrane region" description="Helical" evidence="7">
    <location>
        <begin position="115"/>
        <end position="135"/>
    </location>
</feature>
<feature type="domain" description="Palmitoyltransferase DHHC" evidence="8">
    <location>
        <begin position="158"/>
        <end position="300"/>
    </location>
</feature>
<keyword evidence="3 7" id="KW-0812">Transmembrane</keyword>
<dbReference type="EC" id="2.3.1.225" evidence="7"/>
<evidence type="ECO:0000259" key="8">
    <source>
        <dbReference type="Pfam" id="PF01529"/>
    </source>
</evidence>
<evidence type="ECO:0000256" key="2">
    <source>
        <dbReference type="ARBA" id="ARBA00022679"/>
    </source>
</evidence>
<evidence type="ECO:0000256" key="4">
    <source>
        <dbReference type="ARBA" id="ARBA00022989"/>
    </source>
</evidence>
<comment type="catalytic activity">
    <reaction evidence="7">
        <text>L-cysteinyl-[protein] + hexadecanoyl-CoA = S-hexadecanoyl-L-cysteinyl-[protein] + CoA</text>
        <dbReference type="Rhea" id="RHEA:36683"/>
        <dbReference type="Rhea" id="RHEA-COMP:10131"/>
        <dbReference type="Rhea" id="RHEA-COMP:11032"/>
        <dbReference type="ChEBI" id="CHEBI:29950"/>
        <dbReference type="ChEBI" id="CHEBI:57287"/>
        <dbReference type="ChEBI" id="CHEBI:57379"/>
        <dbReference type="ChEBI" id="CHEBI:74151"/>
        <dbReference type="EC" id="2.3.1.225"/>
    </reaction>
</comment>
<evidence type="ECO:0000256" key="1">
    <source>
        <dbReference type="ARBA" id="ARBA00004141"/>
    </source>
</evidence>
<accession>A0A1R2D4W2</accession>
<dbReference type="GO" id="GO:0016020">
    <property type="term" value="C:membrane"/>
    <property type="evidence" value="ECO:0007669"/>
    <property type="project" value="UniProtKB-SubCell"/>
</dbReference>
<dbReference type="AlphaFoldDB" id="A0A1R2D4W2"/>
<feature type="transmembrane region" description="Helical" evidence="7">
    <location>
        <begin position="264"/>
        <end position="287"/>
    </location>
</feature>
<dbReference type="InterPro" id="IPR001594">
    <property type="entry name" value="Palmitoyltrfase_DHHC"/>
</dbReference>
<dbReference type="GO" id="GO:0019706">
    <property type="term" value="F:protein-cysteine S-palmitoyltransferase activity"/>
    <property type="evidence" value="ECO:0007669"/>
    <property type="project" value="UniProtKB-EC"/>
</dbReference>
<evidence type="ECO:0000313" key="9">
    <source>
        <dbReference type="EMBL" id="OMJ96260.1"/>
    </source>
</evidence>
<dbReference type="OrthoDB" id="5977743at2759"/>
<sequence>MGFWMLLIYLVITFSILFILLCISPHGSGPIAATSRVFFVHIPNWSYSLTIKLLGVEGTARFKYYAMYIFTEPNPFFQMVYLALSIGGYTIYYIYGFPYIPNPYVQEFHIYIGSFLYFIALLTFISASIVSPCIIDKQNLKYHLELFPYDNILYKPSDCSACKIQKPARSKHCSICKFCIGKQDHHCIWINQCVGYSNYKYFLAFILSHSLICFYAGQVGIMILIYIIQNDKLLSVVFIDKLGNEVKGSWIVIFQYMLQRLPSFVFVIILCLIMGLTLGGFFVYHLFMAGQNVTSNERIKMMKLEDNGKNRVNVYNLGFWKNINEVLDAVEF</sequence>
<evidence type="ECO:0000256" key="5">
    <source>
        <dbReference type="ARBA" id="ARBA00023136"/>
    </source>
</evidence>
<protein>
    <recommendedName>
        <fullName evidence="7">Palmitoyltransferase</fullName>
        <ecNumber evidence="7">2.3.1.225</ecNumber>
    </recommendedName>
</protein>
<dbReference type="Pfam" id="PF01529">
    <property type="entry name" value="DHHC"/>
    <property type="match status" value="1"/>
</dbReference>
<keyword evidence="2 7" id="KW-0808">Transferase</keyword>
<feature type="transmembrane region" description="Helical" evidence="7">
    <location>
        <begin position="201"/>
        <end position="228"/>
    </location>
</feature>
<reference evidence="9 10" key="1">
    <citation type="submission" date="2016-11" db="EMBL/GenBank/DDBJ databases">
        <title>The macronuclear genome of Stentor coeruleus: a giant cell with tiny introns.</title>
        <authorList>
            <person name="Slabodnick M."/>
            <person name="Ruby J.G."/>
            <person name="Reiff S.B."/>
            <person name="Swart E.C."/>
            <person name="Gosai S."/>
            <person name="Prabakaran S."/>
            <person name="Witkowska E."/>
            <person name="Larue G.E."/>
            <person name="Fisher S."/>
            <person name="Freeman R.M."/>
            <person name="Gunawardena J."/>
            <person name="Chu W."/>
            <person name="Stover N.A."/>
            <person name="Gregory B.D."/>
            <person name="Nowacki M."/>
            <person name="Derisi J."/>
            <person name="Roy S.W."/>
            <person name="Marshall W.F."/>
            <person name="Sood P."/>
        </authorList>
    </citation>
    <scope>NUCLEOTIDE SEQUENCE [LARGE SCALE GENOMIC DNA]</scope>
    <source>
        <strain evidence="9">WM001</strain>
    </source>
</reference>
<dbReference type="PROSITE" id="PS50216">
    <property type="entry name" value="DHHC"/>
    <property type="match status" value="1"/>
</dbReference>
<feature type="transmembrane region" description="Helical" evidence="7">
    <location>
        <begin position="6"/>
        <end position="23"/>
    </location>
</feature>
<keyword evidence="5 7" id="KW-0472">Membrane</keyword>
<evidence type="ECO:0000256" key="7">
    <source>
        <dbReference type="RuleBase" id="RU079119"/>
    </source>
</evidence>
<dbReference type="PANTHER" id="PTHR12246">
    <property type="entry name" value="PALMITOYLTRANSFERASE ZDHHC16"/>
    <property type="match status" value="1"/>
</dbReference>
<evidence type="ECO:0000256" key="3">
    <source>
        <dbReference type="ARBA" id="ARBA00022692"/>
    </source>
</evidence>
<comment type="similarity">
    <text evidence="7">Belongs to the DHHC palmitoyltransferase family.</text>
</comment>
<organism evidence="9 10">
    <name type="scientific">Stentor coeruleus</name>
    <dbReference type="NCBI Taxonomy" id="5963"/>
    <lineage>
        <taxon>Eukaryota</taxon>
        <taxon>Sar</taxon>
        <taxon>Alveolata</taxon>
        <taxon>Ciliophora</taxon>
        <taxon>Postciliodesmatophora</taxon>
        <taxon>Heterotrichea</taxon>
        <taxon>Heterotrichida</taxon>
        <taxon>Stentoridae</taxon>
        <taxon>Stentor</taxon>
    </lineage>
</organism>